<keyword evidence="2" id="KW-1185">Reference proteome</keyword>
<sequence length="55" mass="5500">MDYKSLNTRLMALVLGAVAALALVMFASTMFNALEPVGVAVTGGPVTTAGVSANS</sequence>
<proteinExistence type="predicted"/>
<reference evidence="2" key="1">
    <citation type="journal article" date="2019" name="Int. J. Syst. Evol. Microbiol.">
        <title>The Global Catalogue of Microorganisms (GCM) 10K type strain sequencing project: providing services to taxonomists for standard genome sequencing and annotation.</title>
        <authorList>
            <consortium name="The Broad Institute Genomics Platform"/>
            <consortium name="The Broad Institute Genome Sequencing Center for Infectious Disease"/>
            <person name="Wu L."/>
            <person name="Ma J."/>
        </authorList>
    </citation>
    <scope>NUCLEOTIDE SEQUENCE [LARGE SCALE GENOMIC DNA]</scope>
    <source>
        <strain evidence="2">NBRC 112416</strain>
    </source>
</reference>
<comment type="caution">
    <text evidence="1">The sequence shown here is derived from an EMBL/GenBank/DDBJ whole genome shotgun (WGS) entry which is preliminary data.</text>
</comment>
<organism evidence="1 2">
    <name type="scientific">Devosia nitrariae</name>
    <dbReference type="NCBI Taxonomy" id="2071872"/>
    <lineage>
        <taxon>Bacteria</taxon>
        <taxon>Pseudomonadati</taxon>
        <taxon>Pseudomonadota</taxon>
        <taxon>Alphaproteobacteria</taxon>
        <taxon>Hyphomicrobiales</taxon>
        <taxon>Devosiaceae</taxon>
        <taxon>Devosia</taxon>
    </lineage>
</organism>
<dbReference type="RefSeq" id="WP_284342654.1">
    <property type="nucleotide sequence ID" value="NZ_BSNS01000023.1"/>
</dbReference>
<protein>
    <submittedName>
        <fullName evidence="1">Uncharacterized protein</fullName>
    </submittedName>
</protein>
<dbReference type="EMBL" id="BSNS01000023">
    <property type="protein sequence ID" value="GLQ57264.1"/>
    <property type="molecule type" value="Genomic_DNA"/>
</dbReference>
<evidence type="ECO:0000313" key="1">
    <source>
        <dbReference type="EMBL" id="GLQ57264.1"/>
    </source>
</evidence>
<evidence type="ECO:0000313" key="2">
    <source>
        <dbReference type="Proteomes" id="UP001156691"/>
    </source>
</evidence>
<gene>
    <name evidence="1" type="ORF">GCM10010862_45230</name>
</gene>
<name>A0ABQ5WB03_9HYPH</name>
<accession>A0ABQ5WB03</accession>
<dbReference type="Proteomes" id="UP001156691">
    <property type="component" value="Unassembled WGS sequence"/>
</dbReference>